<evidence type="ECO:0000313" key="2">
    <source>
        <dbReference type="Proteomes" id="UP000663760"/>
    </source>
</evidence>
<gene>
    <name evidence="1" type="ORF">SI8410_09012686</name>
</gene>
<proteinExistence type="predicted"/>
<name>A0A7I8KY55_SPIIN</name>
<dbReference type="EMBL" id="LR746272">
    <property type="protein sequence ID" value="CAA7402008.1"/>
    <property type="molecule type" value="Genomic_DNA"/>
</dbReference>
<dbReference type="Proteomes" id="UP000663760">
    <property type="component" value="Chromosome 9"/>
</dbReference>
<dbReference type="AlphaFoldDB" id="A0A7I8KY55"/>
<sequence length="29" mass="3638">MDLHGNQKKSYKYLEKKRREKSKLIQQFI</sequence>
<protein>
    <submittedName>
        <fullName evidence="1">Uncharacterized protein</fullName>
    </submittedName>
</protein>
<organism evidence="1 2">
    <name type="scientific">Spirodela intermedia</name>
    <name type="common">Intermediate duckweed</name>
    <dbReference type="NCBI Taxonomy" id="51605"/>
    <lineage>
        <taxon>Eukaryota</taxon>
        <taxon>Viridiplantae</taxon>
        <taxon>Streptophyta</taxon>
        <taxon>Embryophyta</taxon>
        <taxon>Tracheophyta</taxon>
        <taxon>Spermatophyta</taxon>
        <taxon>Magnoliopsida</taxon>
        <taxon>Liliopsida</taxon>
        <taxon>Araceae</taxon>
        <taxon>Lemnoideae</taxon>
        <taxon>Spirodela</taxon>
    </lineage>
</organism>
<keyword evidence="2" id="KW-1185">Reference proteome</keyword>
<evidence type="ECO:0000313" key="1">
    <source>
        <dbReference type="EMBL" id="CAA7402008.1"/>
    </source>
</evidence>
<accession>A0A7I8KY55</accession>
<reference evidence="1" key="1">
    <citation type="submission" date="2020-02" db="EMBL/GenBank/DDBJ databases">
        <authorList>
            <person name="Scholz U."/>
            <person name="Mascher M."/>
            <person name="Fiebig A."/>
        </authorList>
    </citation>
    <scope>NUCLEOTIDE SEQUENCE</scope>
</reference>